<proteinExistence type="predicted"/>
<dbReference type="Pfam" id="PF09907">
    <property type="entry name" value="HigB_toxin"/>
    <property type="match status" value="1"/>
</dbReference>
<evidence type="ECO:0008006" key="2">
    <source>
        <dbReference type="Google" id="ProtNLM"/>
    </source>
</evidence>
<dbReference type="GO" id="GO:0004519">
    <property type="term" value="F:endonuclease activity"/>
    <property type="evidence" value="ECO:0007669"/>
    <property type="project" value="InterPro"/>
</dbReference>
<gene>
    <name evidence="1" type="ORF">GALL_204170</name>
</gene>
<dbReference type="InterPro" id="IPR018669">
    <property type="entry name" value="Toxin_HigB"/>
</dbReference>
<protein>
    <recommendedName>
        <fullName evidence="2">mRNA interferase HigB</fullName>
    </recommendedName>
</protein>
<comment type="caution">
    <text evidence="1">The sequence shown here is derived from an EMBL/GenBank/DDBJ whole genome shotgun (WGS) entry which is preliminary data.</text>
</comment>
<dbReference type="GO" id="GO:0003723">
    <property type="term" value="F:RNA binding"/>
    <property type="evidence" value="ECO:0007669"/>
    <property type="project" value="InterPro"/>
</dbReference>
<accession>A0A1J5SBD4</accession>
<organism evidence="1">
    <name type="scientific">mine drainage metagenome</name>
    <dbReference type="NCBI Taxonomy" id="410659"/>
    <lineage>
        <taxon>unclassified sequences</taxon>
        <taxon>metagenomes</taxon>
        <taxon>ecological metagenomes</taxon>
    </lineage>
</organism>
<dbReference type="GO" id="GO:0110001">
    <property type="term" value="C:toxin-antitoxin complex"/>
    <property type="evidence" value="ECO:0007669"/>
    <property type="project" value="InterPro"/>
</dbReference>
<dbReference type="EMBL" id="MLJW01000131">
    <property type="protein sequence ID" value="OIQ97533.1"/>
    <property type="molecule type" value="Genomic_DNA"/>
</dbReference>
<sequence>MRVIAKSTLVRFWSQPDYKDSEGALQSWYDESVKAIWTTPQDIKAHYRNASICGNNRVVFNIAGNKYRLVVEMQYRAGIVWVKFIGTHAQYDQINVENVNEY</sequence>
<evidence type="ECO:0000313" key="1">
    <source>
        <dbReference type="EMBL" id="OIQ97533.1"/>
    </source>
</evidence>
<dbReference type="AlphaFoldDB" id="A0A1J5SBD4"/>
<name>A0A1J5SBD4_9ZZZZ</name>
<reference evidence="1" key="1">
    <citation type="submission" date="2016-10" db="EMBL/GenBank/DDBJ databases">
        <title>Sequence of Gallionella enrichment culture.</title>
        <authorList>
            <person name="Poehlein A."/>
            <person name="Muehling M."/>
            <person name="Daniel R."/>
        </authorList>
    </citation>
    <scope>NUCLEOTIDE SEQUENCE</scope>
</reference>